<protein>
    <submittedName>
        <fullName evidence="1">Uncharacterized protein</fullName>
    </submittedName>
</protein>
<name>A0A8S9S0P1_BRACR</name>
<proteinExistence type="predicted"/>
<dbReference type="Proteomes" id="UP000712600">
    <property type="component" value="Unassembled WGS sequence"/>
</dbReference>
<organism evidence="1 2">
    <name type="scientific">Brassica cretica</name>
    <name type="common">Mustard</name>
    <dbReference type="NCBI Taxonomy" id="69181"/>
    <lineage>
        <taxon>Eukaryota</taxon>
        <taxon>Viridiplantae</taxon>
        <taxon>Streptophyta</taxon>
        <taxon>Embryophyta</taxon>
        <taxon>Tracheophyta</taxon>
        <taxon>Spermatophyta</taxon>
        <taxon>Magnoliopsida</taxon>
        <taxon>eudicotyledons</taxon>
        <taxon>Gunneridae</taxon>
        <taxon>Pentapetalae</taxon>
        <taxon>rosids</taxon>
        <taxon>malvids</taxon>
        <taxon>Brassicales</taxon>
        <taxon>Brassicaceae</taxon>
        <taxon>Brassiceae</taxon>
        <taxon>Brassica</taxon>
    </lineage>
</organism>
<comment type="caution">
    <text evidence="1">The sequence shown here is derived from an EMBL/GenBank/DDBJ whole genome shotgun (WGS) entry which is preliminary data.</text>
</comment>
<dbReference type="AlphaFoldDB" id="A0A8S9S0P1"/>
<evidence type="ECO:0000313" key="1">
    <source>
        <dbReference type="EMBL" id="KAF3585922.1"/>
    </source>
</evidence>
<sequence>MQSAEMIYISFRSTTGDSTCMYHESRAEWKFKFLYLEILENKLKTCRARSGLLFKKGRALCKSQTSEKRERDFLGVLLIGVEGHSEALSDGVRCGLSLVALELALCMVELAIVYSYVAGHGADVFGEVLPRCGRLKPRLRGSLAKAVSLKWSVKIAAI</sequence>
<evidence type="ECO:0000313" key="2">
    <source>
        <dbReference type="Proteomes" id="UP000712600"/>
    </source>
</evidence>
<reference evidence="1" key="1">
    <citation type="submission" date="2019-12" db="EMBL/GenBank/DDBJ databases">
        <title>Genome sequencing and annotation of Brassica cretica.</title>
        <authorList>
            <person name="Studholme D.J."/>
            <person name="Sarris P."/>
        </authorList>
    </citation>
    <scope>NUCLEOTIDE SEQUENCE</scope>
    <source>
        <strain evidence="1">PFS-109/04</strain>
        <tissue evidence="1">Leaf</tissue>
    </source>
</reference>
<gene>
    <name evidence="1" type="ORF">F2Q69_00028227</name>
</gene>
<dbReference type="EMBL" id="QGKX02000088">
    <property type="protein sequence ID" value="KAF3585922.1"/>
    <property type="molecule type" value="Genomic_DNA"/>
</dbReference>
<accession>A0A8S9S0P1</accession>